<name>A0A016V974_9BILA</name>
<keyword evidence="2" id="KW-0732">Signal</keyword>
<evidence type="ECO:0000256" key="1">
    <source>
        <dbReference type="SAM" id="MobiDB-lite"/>
    </source>
</evidence>
<organism evidence="3 4">
    <name type="scientific">Ancylostoma ceylanicum</name>
    <dbReference type="NCBI Taxonomy" id="53326"/>
    <lineage>
        <taxon>Eukaryota</taxon>
        <taxon>Metazoa</taxon>
        <taxon>Ecdysozoa</taxon>
        <taxon>Nematoda</taxon>
        <taxon>Chromadorea</taxon>
        <taxon>Rhabditida</taxon>
        <taxon>Rhabditina</taxon>
        <taxon>Rhabditomorpha</taxon>
        <taxon>Strongyloidea</taxon>
        <taxon>Ancylostomatidae</taxon>
        <taxon>Ancylostomatinae</taxon>
        <taxon>Ancylostoma</taxon>
    </lineage>
</organism>
<evidence type="ECO:0000256" key="2">
    <source>
        <dbReference type="SAM" id="SignalP"/>
    </source>
</evidence>
<gene>
    <name evidence="3" type="primary">Acey_s0014.g2382</name>
    <name evidence="3" type="ORF">Y032_0014g2382</name>
</gene>
<dbReference type="EMBL" id="JARK01001350">
    <property type="protein sequence ID" value="EYC24214.1"/>
    <property type="molecule type" value="Genomic_DNA"/>
</dbReference>
<dbReference type="AlphaFoldDB" id="A0A016V974"/>
<evidence type="ECO:0008006" key="5">
    <source>
        <dbReference type="Google" id="ProtNLM"/>
    </source>
</evidence>
<feature type="chain" id="PRO_5001489824" description="SXP/RAL-2 family protein Ani s 5-like cation-binding domain-containing protein" evidence="2">
    <location>
        <begin position="22"/>
        <end position="172"/>
    </location>
</feature>
<keyword evidence="4" id="KW-1185">Reference proteome</keyword>
<comment type="caution">
    <text evidence="3">The sequence shown here is derived from an EMBL/GenBank/DDBJ whole genome shotgun (WGS) entry which is preliminary data.</text>
</comment>
<reference evidence="4" key="1">
    <citation type="journal article" date="2015" name="Nat. Genet.">
        <title>The genome and transcriptome of the zoonotic hookworm Ancylostoma ceylanicum identify infection-specific gene families.</title>
        <authorList>
            <person name="Schwarz E.M."/>
            <person name="Hu Y."/>
            <person name="Antoshechkin I."/>
            <person name="Miller M.M."/>
            <person name="Sternberg P.W."/>
            <person name="Aroian R.V."/>
        </authorList>
    </citation>
    <scope>NUCLEOTIDE SEQUENCE</scope>
    <source>
        <strain evidence="4">HY135</strain>
    </source>
</reference>
<accession>A0A016V974</accession>
<protein>
    <recommendedName>
        <fullName evidence="5">SXP/RAL-2 family protein Ani s 5-like cation-binding domain-containing protein</fullName>
    </recommendedName>
</protein>
<dbReference type="Proteomes" id="UP000024635">
    <property type="component" value="Unassembled WGS sequence"/>
</dbReference>
<feature type="signal peptide" evidence="2">
    <location>
        <begin position="1"/>
        <end position="21"/>
    </location>
</feature>
<evidence type="ECO:0000313" key="3">
    <source>
        <dbReference type="EMBL" id="EYC24214.1"/>
    </source>
</evidence>
<evidence type="ECO:0000313" key="4">
    <source>
        <dbReference type="Proteomes" id="UP000024635"/>
    </source>
</evidence>
<feature type="compositionally biased region" description="Polar residues" evidence="1">
    <location>
        <begin position="62"/>
        <end position="72"/>
    </location>
</feature>
<feature type="region of interest" description="Disordered" evidence="1">
    <location>
        <begin position="47"/>
        <end position="72"/>
    </location>
</feature>
<proteinExistence type="predicted"/>
<sequence length="172" mass="19392">MGSFLFRILLVLAVYAAMGSSKKRDKIGKQLQNNFSKAGQFVNSIIHPQDQSSSGKQREDQTSNGSKGSKNSIANLADKFVKQFQDISHGKNILGRGVKDAMTHTDRIIMRDATTQTDKRGILQAVGKFLKPIVKPIQGKLLWKNHPKDWEKKPAALRSQHYHLSVERWKPQ</sequence>